<dbReference type="EMBL" id="JBHUDO010000001">
    <property type="protein sequence ID" value="MFD1644111.1"/>
    <property type="molecule type" value="Genomic_DNA"/>
</dbReference>
<gene>
    <name evidence="2" type="ORF">ACFSBL_00275</name>
</gene>
<comment type="caution">
    <text evidence="2">The sequence shown here is derived from an EMBL/GenBank/DDBJ whole genome shotgun (WGS) entry which is preliminary data.</text>
</comment>
<accession>A0ABD6DDN2</accession>
<keyword evidence="3" id="KW-1185">Reference proteome</keyword>
<evidence type="ECO:0000313" key="2">
    <source>
        <dbReference type="EMBL" id="MFD1644111.1"/>
    </source>
</evidence>
<dbReference type="Proteomes" id="UP001597034">
    <property type="component" value="Unassembled WGS sequence"/>
</dbReference>
<name>A0ABD6DDN2_9EURY</name>
<keyword evidence="1" id="KW-0472">Membrane</keyword>
<dbReference type="AlphaFoldDB" id="A0ABD6DDN2"/>
<protein>
    <submittedName>
        <fullName evidence="2">DUF5518 domain-containing protein</fullName>
    </submittedName>
</protein>
<sequence length="139" mass="14580">MTQSLHRSRQDVWTYALVGALVAALLVVANNLYTGLETELSLNGVLVGGFVAGFLAARASVDAAGAAVRAGLLGGSPALAWFLPPLVDFVTTSGGTWWYSLLQAGMVVVFVVTHLVFTALIGLLGGVVGRWLYRFGATR</sequence>
<dbReference type="InterPro" id="IPR040493">
    <property type="entry name" value="DUF5518"/>
</dbReference>
<feature type="transmembrane region" description="Helical" evidence="1">
    <location>
        <begin position="40"/>
        <end position="59"/>
    </location>
</feature>
<evidence type="ECO:0000256" key="1">
    <source>
        <dbReference type="SAM" id="Phobius"/>
    </source>
</evidence>
<dbReference type="RefSeq" id="WP_256399394.1">
    <property type="nucleotide sequence ID" value="NZ_JANHJR010000002.1"/>
</dbReference>
<feature type="transmembrane region" description="Helical" evidence="1">
    <location>
        <begin position="12"/>
        <end position="34"/>
    </location>
</feature>
<organism evidence="2 3">
    <name type="scientific">Haloarchaeobius litoreus</name>
    <dbReference type="NCBI Taxonomy" id="755306"/>
    <lineage>
        <taxon>Archaea</taxon>
        <taxon>Methanobacteriati</taxon>
        <taxon>Methanobacteriota</taxon>
        <taxon>Stenosarchaea group</taxon>
        <taxon>Halobacteria</taxon>
        <taxon>Halobacteriales</taxon>
        <taxon>Halorubellaceae</taxon>
        <taxon>Haloarchaeobius</taxon>
    </lineage>
</organism>
<keyword evidence="1" id="KW-0812">Transmembrane</keyword>
<evidence type="ECO:0000313" key="3">
    <source>
        <dbReference type="Proteomes" id="UP001597034"/>
    </source>
</evidence>
<feature type="transmembrane region" description="Helical" evidence="1">
    <location>
        <begin position="66"/>
        <end position="84"/>
    </location>
</feature>
<dbReference type="Pfam" id="PF17647">
    <property type="entry name" value="DUF5518"/>
    <property type="match status" value="1"/>
</dbReference>
<keyword evidence="1" id="KW-1133">Transmembrane helix</keyword>
<reference evidence="2 3" key="1">
    <citation type="journal article" date="2019" name="Int. J. Syst. Evol. Microbiol.">
        <title>The Global Catalogue of Microorganisms (GCM) 10K type strain sequencing project: providing services to taxonomists for standard genome sequencing and annotation.</title>
        <authorList>
            <consortium name="The Broad Institute Genomics Platform"/>
            <consortium name="The Broad Institute Genome Sequencing Center for Infectious Disease"/>
            <person name="Wu L."/>
            <person name="Ma J."/>
        </authorList>
    </citation>
    <scope>NUCLEOTIDE SEQUENCE [LARGE SCALE GENOMIC DNA]</scope>
    <source>
        <strain evidence="2 3">CGMCC 1.10390</strain>
    </source>
</reference>
<proteinExistence type="predicted"/>
<feature type="transmembrane region" description="Helical" evidence="1">
    <location>
        <begin position="104"/>
        <end position="133"/>
    </location>
</feature>